<comment type="cofactor">
    <cofactor evidence="1">
        <name>Mg(2+)</name>
        <dbReference type="ChEBI" id="CHEBI:18420"/>
    </cofactor>
</comment>
<name>A0A1T4V7A0_9GAMM</name>
<evidence type="ECO:0000256" key="6">
    <source>
        <dbReference type="RuleBase" id="RU003476"/>
    </source>
</evidence>
<dbReference type="PROSITE" id="PS00893">
    <property type="entry name" value="NUDIX_BOX"/>
    <property type="match status" value="1"/>
</dbReference>
<dbReference type="STRING" id="83771.SAMN02910357_01510"/>
<protein>
    <submittedName>
        <fullName evidence="8">8-oxo-dGTP diphosphatase</fullName>
    </submittedName>
</protein>
<keyword evidence="3" id="KW-0479">Metal-binding</keyword>
<evidence type="ECO:0000256" key="1">
    <source>
        <dbReference type="ARBA" id="ARBA00001946"/>
    </source>
</evidence>
<dbReference type="GO" id="GO:0046872">
    <property type="term" value="F:metal ion binding"/>
    <property type="evidence" value="ECO:0007669"/>
    <property type="project" value="UniProtKB-KW"/>
</dbReference>
<dbReference type="InterPro" id="IPR003562">
    <property type="entry name" value="Mutator_MutX_prot"/>
</dbReference>
<dbReference type="PRINTS" id="PR00502">
    <property type="entry name" value="NUDIXFAMILY"/>
</dbReference>
<organism evidence="8 9">
    <name type="scientific">Succinivibrio dextrinosolvens DSM 3072</name>
    <dbReference type="NCBI Taxonomy" id="1123324"/>
    <lineage>
        <taxon>Bacteria</taxon>
        <taxon>Pseudomonadati</taxon>
        <taxon>Pseudomonadota</taxon>
        <taxon>Gammaproteobacteria</taxon>
        <taxon>Aeromonadales</taxon>
        <taxon>Succinivibrionaceae</taxon>
        <taxon>Succinivibrio</taxon>
    </lineage>
</organism>
<evidence type="ECO:0000313" key="9">
    <source>
        <dbReference type="Proteomes" id="UP000242432"/>
    </source>
</evidence>
<dbReference type="AlphaFoldDB" id="A0A1T4V7A0"/>
<dbReference type="CDD" id="cd18886">
    <property type="entry name" value="NUDIX_MutT_Nudt1"/>
    <property type="match status" value="1"/>
</dbReference>
<evidence type="ECO:0000313" key="8">
    <source>
        <dbReference type="EMBL" id="SKA60858.1"/>
    </source>
</evidence>
<dbReference type="SUPFAM" id="SSF55811">
    <property type="entry name" value="Nudix"/>
    <property type="match status" value="1"/>
</dbReference>
<keyword evidence="4 6" id="KW-0378">Hydrolase</keyword>
<keyword evidence="9" id="KW-1185">Reference proteome</keyword>
<accession>A0A1T4V7A0</accession>
<evidence type="ECO:0000256" key="3">
    <source>
        <dbReference type="ARBA" id="ARBA00022723"/>
    </source>
</evidence>
<gene>
    <name evidence="8" type="ORF">SAMN02745213_00965</name>
</gene>
<dbReference type="InterPro" id="IPR020084">
    <property type="entry name" value="NUDIX_hydrolase_CS"/>
</dbReference>
<dbReference type="InterPro" id="IPR015797">
    <property type="entry name" value="NUDIX_hydrolase-like_dom_sf"/>
</dbReference>
<dbReference type="PANTHER" id="PTHR43758">
    <property type="entry name" value="7,8-DIHYDRO-8-OXOGUANINE TRIPHOSPHATASE"/>
    <property type="match status" value="1"/>
</dbReference>
<dbReference type="GO" id="GO:0006281">
    <property type="term" value="P:DNA repair"/>
    <property type="evidence" value="ECO:0007669"/>
    <property type="project" value="InterPro"/>
</dbReference>
<proteinExistence type="inferred from homology"/>
<dbReference type="PRINTS" id="PR01402">
    <property type="entry name" value="MUTATORMUTX"/>
</dbReference>
<evidence type="ECO:0000256" key="4">
    <source>
        <dbReference type="ARBA" id="ARBA00022801"/>
    </source>
</evidence>
<dbReference type="Pfam" id="PF00293">
    <property type="entry name" value="NUDIX"/>
    <property type="match status" value="1"/>
</dbReference>
<evidence type="ECO:0000256" key="5">
    <source>
        <dbReference type="ARBA" id="ARBA00022842"/>
    </source>
</evidence>
<dbReference type="PANTHER" id="PTHR43758:SF2">
    <property type="entry name" value="OXIDIZED PURINE NUCLEOSIDE TRIPHOSPHATE HYDROLASE"/>
    <property type="match status" value="1"/>
</dbReference>
<dbReference type="InterPro" id="IPR020476">
    <property type="entry name" value="Nudix_hydrolase"/>
</dbReference>
<dbReference type="RefSeq" id="WP_078928486.1">
    <property type="nucleotide sequence ID" value="NZ_FUXX01000012.1"/>
</dbReference>
<comment type="similarity">
    <text evidence="2 6">Belongs to the Nudix hydrolase family.</text>
</comment>
<reference evidence="9" key="1">
    <citation type="submission" date="2017-02" db="EMBL/GenBank/DDBJ databases">
        <authorList>
            <person name="Varghese N."/>
            <person name="Submissions S."/>
        </authorList>
    </citation>
    <scope>NUCLEOTIDE SEQUENCE [LARGE SCALE GENOMIC DNA]</scope>
    <source>
        <strain evidence="9">DSM 3072</strain>
    </source>
</reference>
<dbReference type="Proteomes" id="UP000242432">
    <property type="component" value="Unassembled WGS sequence"/>
</dbReference>
<dbReference type="EMBL" id="FUXX01000012">
    <property type="protein sequence ID" value="SKA60858.1"/>
    <property type="molecule type" value="Genomic_DNA"/>
</dbReference>
<dbReference type="PROSITE" id="PS51462">
    <property type="entry name" value="NUDIX"/>
    <property type="match status" value="1"/>
</dbReference>
<dbReference type="InterPro" id="IPR000086">
    <property type="entry name" value="NUDIX_hydrolase_dom"/>
</dbReference>
<feature type="domain" description="Nudix hydrolase" evidence="7">
    <location>
        <begin position="4"/>
        <end position="133"/>
    </location>
</feature>
<evidence type="ECO:0000259" key="7">
    <source>
        <dbReference type="PROSITE" id="PS51462"/>
    </source>
</evidence>
<evidence type="ECO:0000256" key="2">
    <source>
        <dbReference type="ARBA" id="ARBA00005582"/>
    </source>
</evidence>
<dbReference type="Gene3D" id="3.90.79.10">
    <property type="entry name" value="Nucleoside Triphosphate Pyrophosphohydrolase"/>
    <property type="match status" value="1"/>
</dbReference>
<sequence length="161" mass="18786">MDYRNNLTTLCYLEQDDCYLMLHRTKKEKDINKDKWIGIGGHLEEGESPEECLVREMQEETGVTPVAPKLHGIITFVSDKYGTEYMFLYSAREYRGKLLSDCSEGDLEWVRKDRISSLPIWEGDKIFLRLMSENHPFFSLKLCYEGDNLIYAALDGEKLEL</sequence>
<dbReference type="GO" id="GO:0005737">
    <property type="term" value="C:cytoplasm"/>
    <property type="evidence" value="ECO:0007669"/>
    <property type="project" value="TreeGrafter"/>
</dbReference>
<dbReference type="GO" id="GO:0008413">
    <property type="term" value="F:8-oxo-7,8-dihydroguanosine triphosphate pyrophosphatase activity"/>
    <property type="evidence" value="ECO:0007669"/>
    <property type="project" value="InterPro"/>
</dbReference>
<keyword evidence="5" id="KW-0460">Magnesium</keyword>